<dbReference type="eggNOG" id="COG0631">
    <property type="taxonomic scope" value="Bacteria"/>
</dbReference>
<gene>
    <name evidence="2" type="ordered locus">CAP2UW1_2037</name>
</gene>
<dbReference type="PROSITE" id="PS51746">
    <property type="entry name" value="PPM_2"/>
    <property type="match status" value="1"/>
</dbReference>
<dbReference type="STRING" id="522306.CAP2UW1_2037"/>
<feature type="domain" description="PPM-type phosphatase" evidence="1">
    <location>
        <begin position="4"/>
        <end position="246"/>
    </location>
</feature>
<proteinExistence type="predicted"/>
<reference evidence="2" key="2">
    <citation type="submission" date="2009-09" db="EMBL/GenBank/DDBJ databases">
        <title>Complete sequence of chromosome of Candidatus Accumulibacter phosphatis clade IIA str. UW-1.</title>
        <authorList>
            <consortium name="US DOE Joint Genome Institute"/>
            <person name="Martin H.G."/>
            <person name="Ivanova N."/>
            <person name="Kunin V."/>
            <person name="Warnecke F."/>
            <person name="Barry K."/>
            <person name="He S."/>
            <person name="Salamov A."/>
            <person name="Szeto E."/>
            <person name="Dalin E."/>
            <person name="Pangilinan J.L."/>
            <person name="Lapidus A."/>
            <person name="Lowry S."/>
            <person name="Kyrpides N.C."/>
            <person name="McMahon K.D."/>
            <person name="Hugenholtz P."/>
        </authorList>
    </citation>
    <scope>NUCLEOTIDE SEQUENCE [LARGE SCALE GENOMIC DNA]</scope>
    <source>
        <strain evidence="2">UW-1</strain>
    </source>
</reference>
<dbReference type="SUPFAM" id="SSF81606">
    <property type="entry name" value="PP2C-like"/>
    <property type="match status" value="1"/>
</dbReference>
<evidence type="ECO:0000259" key="1">
    <source>
        <dbReference type="PROSITE" id="PS51746"/>
    </source>
</evidence>
<accession>C7RMW6</accession>
<dbReference type="OrthoDB" id="9801841at2"/>
<name>C7RMW6_ACCRE</name>
<dbReference type="HOGENOM" id="CLU_034545_5_0_4"/>
<dbReference type="EMBL" id="CP001715">
    <property type="protein sequence ID" value="ACV35333.1"/>
    <property type="molecule type" value="Genomic_DNA"/>
</dbReference>
<dbReference type="Pfam" id="PF13672">
    <property type="entry name" value="PP2C_2"/>
    <property type="match status" value="1"/>
</dbReference>
<sequence>MPISVDACVAQHLGDRREQQDRVAILPHPGGGGVALAVVADGMGGHTGGTIAAQQVVHTARNNLERFSARSESARVLLESSINEAHMLIKACRFINEKDPHSTVVMLLLQPGKVSWAHCGDSRFYHFRGDSLIFRSTDHSYVAQLVVQGKITPEQALVHPNRNILLTSLGGVETPKVAFGEAEGLRGGDTFLLCSDGLWGYFTDQELAWAIDGAASAREASELLIGRARALAKGDGDNMSLAILKLVDTAAPEKVSASAADDGLLPPQPAK</sequence>
<organism evidence="2">
    <name type="scientific">Accumulibacter regalis</name>
    <dbReference type="NCBI Taxonomy" id="522306"/>
    <lineage>
        <taxon>Bacteria</taxon>
        <taxon>Pseudomonadati</taxon>
        <taxon>Pseudomonadota</taxon>
        <taxon>Betaproteobacteria</taxon>
        <taxon>Candidatus Accumulibacter</taxon>
    </lineage>
</organism>
<dbReference type="KEGG" id="app:CAP2UW1_2037"/>
<dbReference type="SMART" id="SM00331">
    <property type="entry name" value="PP2C_SIG"/>
    <property type="match status" value="1"/>
</dbReference>
<dbReference type="AlphaFoldDB" id="C7RMW6"/>
<dbReference type="Gene3D" id="3.60.40.10">
    <property type="entry name" value="PPM-type phosphatase domain"/>
    <property type="match status" value="1"/>
</dbReference>
<evidence type="ECO:0000313" key="2">
    <source>
        <dbReference type="EMBL" id="ACV35333.1"/>
    </source>
</evidence>
<protein>
    <submittedName>
        <fullName evidence="2">Protein serine/threonine phosphatase</fullName>
    </submittedName>
</protein>
<dbReference type="CDD" id="cd00143">
    <property type="entry name" value="PP2Cc"/>
    <property type="match status" value="1"/>
</dbReference>
<dbReference type="InterPro" id="IPR036457">
    <property type="entry name" value="PPM-type-like_dom_sf"/>
</dbReference>
<dbReference type="InterPro" id="IPR001932">
    <property type="entry name" value="PPM-type_phosphatase-like_dom"/>
</dbReference>
<dbReference type="SMART" id="SM00332">
    <property type="entry name" value="PP2Cc"/>
    <property type="match status" value="1"/>
</dbReference>
<reference evidence="2" key="1">
    <citation type="submission" date="2009-08" db="EMBL/GenBank/DDBJ databases">
        <authorList>
            <consortium name="US DOE Joint Genome Institute"/>
            <person name="Lucas S."/>
            <person name="Copeland A."/>
            <person name="Lapidus A."/>
            <person name="Glavina del Rio T."/>
            <person name="Dalin E."/>
            <person name="Tice H."/>
            <person name="Bruce D."/>
            <person name="Barry K."/>
            <person name="Pitluck S."/>
            <person name="Lowry S."/>
            <person name="Larimer F."/>
            <person name="Land M."/>
            <person name="Hauser L."/>
            <person name="Kyrpides N."/>
            <person name="Ivanova N."/>
            <person name="McMahon K.D."/>
            <person name="Hugenholtz P."/>
        </authorList>
    </citation>
    <scope>NUCLEOTIDE SEQUENCE</scope>
    <source>
        <strain evidence="2">UW-1</strain>
    </source>
</reference>